<dbReference type="SMART" id="SM00347">
    <property type="entry name" value="HTH_MARR"/>
    <property type="match status" value="1"/>
</dbReference>
<keyword evidence="3" id="KW-0804">Transcription</keyword>
<dbReference type="PRINTS" id="PR00598">
    <property type="entry name" value="HTHMARR"/>
</dbReference>
<evidence type="ECO:0000256" key="2">
    <source>
        <dbReference type="ARBA" id="ARBA00023125"/>
    </source>
</evidence>
<reference evidence="6 7" key="1">
    <citation type="submission" date="2020-08" db="EMBL/GenBank/DDBJ databases">
        <title>Genomic Encyclopedia of Type Strains, Phase IV (KMG-IV): sequencing the most valuable type-strain genomes for metagenomic binning, comparative biology and taxonomic classification.</title>
        <authorList>
            <person name="Goeker M."/>
        </authorList>
    </citation>
    <scope>NUCLEOTIDE SEQUENCE [LARGE SCALE GENOMIC DNA]</scope>
    <source>
        <strain evidence="6 7">DSM 19979</strain>
    </source>
</reference>
<keyword evidence="7" id="KW-1185">Reference proteome</keyword>
<sequence>MMRDEQEPAAASPETGVSAPGYSLDASAGHMLRRAHQRYQSMFQECAAGLGLTGPQFAALLRLSEMGRVTQNHLGRLAAMDSATVQGVVRRLVDRGLVQATADPQDRRIRILTITEAGAELLRAAQKAGRRANDSVLAPLSAVERRQLLAMLRRVAEG</sequence>
<evidence type="ECO:0000256" key="3">
    <source>
        <dbReference type="ARBA" id="ARBA00023163"/>
    </source>
</evidence>
<dbReference type="PROSITE" id="PS50995">
    <property type="entry name" value="HTH_MARR_2"/>
    <property type="match status" value="1"/>
</dbReference>
<dbReference type="InterPro" id="IPR000835">
    <property type="entry name" value="HTH_MarR-typ"/>
</dbReference>
<organism evidence="6 7">
    <name type="scientific">Roseococcus suduntuyensis</name>
    <dbReference type="NCBI Taxonomy" id="455361"/>
    <lineage>
        <taxon>Bacteria</taxon>
        <taxon>Pseudomonadati</taxon>
        <taxon>Pseudomonadota</taxon>
        <taxon>Alphaproteobacteria</taxon>
        <taxon>Acetobacterales</taxon>
        <taxon>Roseomonadaceae</taxon>
        <taxon>Roseococcus</taxon>
    </lineage>
</organism>
<evidence type="ECO:0000313" key="7">
    <source>
        <dbReference type="Proteomes" id="UP000553193"/>
    </source>
</evidence>
<name>A0A840A9I2_9PROT</name>
<dbReference type="GO" id="GO:0003700">
    <property type="term" value="F:DNA-binding transcription factor activity"/>
    <property type="evidence" value="ECO:0007669"/>
    <property type="project" value="InterPro"/>
</dbReference>
<dbReference type="PANTHER" id="PTHR33164">
    <property type="entry name" value="TRANSCRIPTIONAL REGULATOR, MARR FAMILY"/>
    <property type="match status" value="1"/>
</dbReference>
<dbReference type="InterPro" id="IPR023187">
    <property type="entry name" value="Tscrpt_reg_MarR-type_CS"/>
</dbReference>
<dbReference type="PROSITE" id="PS01117">
    <property type="entry name" value="HTH_MARR_1"/>
    <property type="match status" value="1"/>
</dbReference>
<evidence type="ECO:0000256" key="1">
    <source>
        <dbReference type="ARBA" id="ARBA00023015"/>
    </source>
</evidence>
<dbReference type="Proteomes" id="UP000553193">
    <property type="component" value="Unassembled WGS sequence"/>
</dbReference>
<dbReference type="InterPro" id="IPR036388">
    <property type="entry name" value="WH-like_DNA-bd_sf"/>
</dbReference>
<feature type="region of interest" description="Disordered" evidence="4">
    <location>
        <begin position="1"/>
        <end position="22"/>
    </location>
</feature>
<dbReference type="InterPro" id="IPR039422">
    <property type="entry name" value="MarR/SlyA-like"/>
</dbReference>
<dbReference type="Gene3D" id="1.10.10.10">
    <property type="entry name" value="Winged helix-like DNA-binding domain superfamily/Winged helix DNA-binding domain"/>
    <property type="match status" value="1"/>
</dbReference>
<gene>
    <name evidence="6" type="ORF">GGQ83_002151</name>
</gene>
<evidence type="ECO:0000259" key="5">
    <source>
        <dbReference type="PROSITE" id="PS50995"/>
    </source>
</evidence>
<accession>A0A840A9I2</accession>
<dbReference type="GO" id="GO:0003677">
    <property type="term" value="F:DNA binding"/>
    <property type="evidence" value="ECO:0007669"/>
    <property type="project" value="UniProtKB-KW"/>
</dbReference>
<protein>
    <submittedName>
        <fullName evidence="6">DNA-binding MarR family transcriptional regulator</fullName>
    </submittedName>
</protein>
<evidence type="ECO:0000313" key="6">
    <source>
        <dbReference type="EMBL" id="MBB3898708.1"/>
    </source>
</evidence>
<dbReference type="Pfam" id="PF12802">
    <property type="entry name" value="MarR_2"/>
    <property type="match status" value="1"/>
</dbReference>
<feature type="domain" description="HTH marR-type" evidence="5">
    <location>
        <begin position="25"/>
        <end position="157"/>
    </location>
</feature>
<keyword evidence="2 6" id="KW-0238">DNA-binding</keyword>
<dbReference type="SUPFAM" id="SSF46785">
    <property type="entry name" value="Winged helix' DNA-binding domain"/>
    <property type="match status" value="1"/>
</dbReference>
<dbReference type="AlphaFoldDB" id="A0A840A9I2"/>
<dbReference type="GO" id="GO:0006950">
    <property type="term" value="P:response to stress"/>
    <property type="evidence" value="ECO:0007669"/>
    <property type="project" value="TreeGrafter"/>
</dbReference>
<evidence type="ECO:0000256" key="4">
    <source>
        <dbReference type="SAM" id="MobiDB-lite"/>
    </source>
</evidence>
<proteinExistence type="predicted"/>
<comment type="caution">
    <text evidence="6">The sequence shown here is derived from an EMBL/GenBank/DDBJ whole genome shotgun (WGS) entry which is preliminary data.</text>
</comment>
<dbReference type="EMBL" id="JACIDJ010000003">
    <property type="protein sequence ID" value="MBB3898708.1"/>
    <property type="molecule type" value="Genomic_DNA"/>
</dbReference>
<keyword evidence="1" id="KW-0805">Transcription regulation</keyword>
<dbReference type="PANTHER" id="PTHR33164:SF95">
    <property type="entry name" value="TRANSCRIPTIONAL REGULATOR"/>
    <property type="match status" value="1"/>
</dbReference>
<dbReference type="InterPro" id="IPR036390">
    <property type="entry name" value="WH_DNA-bd_sf"/>
</dbReference>